<dbReference type="InterPro" id="IPR017330">
    <property type="entry name" value="SPAG7"/>
</dbReference>
<proteinExistence type="predicted"/>
<dbReference type="eggNOG" id="ENOG502QW1E">
    <property type="taxonomic scope" value="Eukaryota"/>
</dbReference>
<feature type="domain" description="R3H" evidence="2">
    <location>
        <begin position="45"/>
        <end position="108"/>
    </location>
</feature>
<dbReference type="PIRSF" id="PIRSF037943">
    <property type="entry name" value="Sperm-assoc_antigen_PAG7"/>
    <property type="match status" value="1"/>
</dbReference>
<feature type="region of interest" description="Disordered" evidence="1">
    <location>
        <begin position="1"/>
        <end position="26"/>
    </location>
</feature>
<evidence type="ECO:0000256" key="1">
    <source>
        <dbReference type="SAM" id="MobiDB-lite"/>
    </source>
</evidence>
<evidence type="ECO:0000259" key="2">
    <source>
        <dbReference type="PROSITE" id="PS51061"/>
    </source>
</evidence>
<organism evidence="3 4">
    <name type="scientific">Strigamia maritima</name>
    <name type="common">European centipede</name>
    <name type="synonym">Geophilus maritimus</name>
    <dbReference type="NCBI Taxonomy" id="126957"/>
    <lineage>
        <taxon>Eukaryota</taxon>
        <taxon>Metazoa</taxon>
        <taxon>Ecdysozoa</taxon>
        <taxon>Arthropoda</taxon>
        <taxon>Myriapoda</taxon>
        <taxon>Chilopoda</taxon>
        <taxon>Pleurostigmophora</taxon>
        <taxon>Geophilomorpha</taxon>
        <taxon>Linotaeniidae</taxon>
        <taxon>Strigamia</taxon>
    </lineage>
</organism>
<name>T1J0U9_STRMM</name>
<accession>T1J0U9</accession>
<dbReference type="SMART" id="SM00393">
    <property type="entry name" value="R3H"/>
    <property type="match status" value="1"/>
</dbReference>
<protein>
    <recommendedName>
        <fullName evidence="2">R3H domain-containing protein</fullName>
    </recommendedName>
</protein>
<dbReference type="InterPro" id="IPR034068">
    <property type="entry name" value="R3H_sperm-antigen"/>
</dbReference>
<dbReference type="EnsemblMetazoa" id="SMAR007157-RA">
    <property type="protein sequence ID" value="SMAR007157-PA"/>
    <property type="gene ID" value="SMAR007157"/>
</dbReference>
<dbReference type="Proteomes" id="UP000014500">
    <property type="component" value="Unassembled WGS sequence"/>
</dbReference>
<reference evidence="4" key="1">
    <citation type="submission" date="2011-05" db="EMBL/GenBank/DDBJ databases">
        <authorList>
            <person name="Richards S.R."/>
            <person name="Qu J."/>
            <person name="Jiang H."/>
            <person name="Jhangiani S.N."/>
            <person name="Agravi P."/>
            <person name="Goodspeed R."/>
            <person name="Gross S."/>
            <person name="Mandapat C."/>
            <person name="Jackson L."/>
            <person name="Mathew T."/>
            <person name="Pu L."/>
            <person name="Thornton R."/>
            <person name="Saada N."/>
            <person name="Wilczek-Boney K.B."/>
            <person name="Lee S."/>
            <person name="Kovar C."/>
            <person name="Wu Y."/>
            <person name="Scherer S.E."/>
            <person name="Worley K.C."/>
            <person name="Muzny D.M."/>
            <person name="Gibbs R."/>
        </authorList>
    </citation>
    <scope>NUCLEOTIDE SEQUENCE</scope>
    <source>
        <strain evidence="4">Brora</strain>
    </source>
</reference>
<dbReference type="CDD" id="cd02636">
    <property type="entry name" value="R3H_sperm-antigen"/>
    <property type="match status" value="1"/>
</dbReference>
<dbReference type="GO" id="GO:0003676">
    <property type="term" value="F:nucleic acid binding"/>
    <property type="evidence" value="ECO:0007669"/>
    <property type="project" value="UniProtKB-UniRule"/>
</dbReference>
<evidence type="ECO:0000313" key="3">
    <source>
        <dbReference type="EnsemblMetazoa" id="SMAR007157-PA"/>
    </source>
</evidence>
<dbReference type="OMA" id="NQSYGFV"/>
<dbReference type="AlphaFoldDB" id="T1J0U9"/>
<dbReference type="InterPro" id="IPR001374">
    <property type="entry name" value="R3H_dom"/>
</dbReference>
<dbReference type="SUPFAM" id="SSF82708">
    <property type="entry name" value="R3H domain"/>
    <property type="match status" value="1"/>
</dbReference>
<dbReference type="PANTHER" id="PTHR13498">
    <property type="entry name" value="SPERM ASSOCIATED ANTIGEN 7"/>
    <property type="match status" value="1"/>
</dbReference>
<dbReference type="HOGENOM" id="CLU_091198_0_0_1"/>
<keyword evidence="4" id="KW-1185">Reference proteome</keyword>
<dbReference type="PANTHER" id="PTHR13498:SF3">
    <property type="entry name" value="SPERM-ASSOCIATED ANTIGEN 7"/>
    <property type="match status" value="1"/>
</dbReference>
<reference evidence="3" key="2">
    <citation type="submission" date="2015-02" db="UniProtKB">
        <authorList>
            <consortium name="EnsemblMetazoa"/>
        </authorList>
    </citation>
    <scope>IDENTIFICATION</scope>
</reference>
<sequence>MADLLGSILNSMTKPPTVGDKQKEQLKKQKEVLEKKHLEEKKKLNSFRRKVEDDINSFIQDPTRHKYKLEPMDKVCRSIVHDIVEVAGLAAFSFGTDELDRYVYVFKKEFAPSDDELAAYRKGEEWDPEKAKAAKLAASNRVEDEKPAEFTPNSNYKEKYEKLIGKTSAKEAARITVPNKQFGFVPSENKRDQRSIEQAMADIKAKKKLKLSKLEAED</sequence>
<dbReference type="Gene3D" id="3.30.1370.50">
    <property type="entry name" value="R3H-like domain"/>
    <property type="match status" value="1"/>
</dbReference>
<dbReference type="PROSITE" id="PS51061">
    <property type="entry name" value="R3H"/>
    <property type="match status" value="1"/>
</dbReference>
<dbReference type="InterPro" id="IPR036867">
    <property type="entry name" value="R3H_dom_sf"/>
</dbReference>
<evidence type="ECO:0000313" key="4">
    <source>
        <dbReference type="Proteomes" id="UP000014500"/>
    </source>
</evidence>
<dbReference type="STRING" id="126957.T1J0U9"/>
<dbReference type="EMBL" id="AFFK01020674">
    <property type="status" value="NOT_ANNOTATED_CDS"/>
    <property type="molecule type" value="Genomic_DNA"/>
</dbReference>
<dbReference type="PhylomeDB" id="T1J0U9"/>
<dbReference type="Pfam" id="PF01424">
    <property type="entry name" value="R3H"/>
    <property type="match status" value="1"/>
</dbReference>